<accession>A0ABY4IHN4</accession>
<keyword evidence="1" id="KW-1133">Transmembrane helix</keyword>
<feature type="transmembrane region" description="Helical" evidence="1">
    <location>
        <begin position="52"/>
        <end position="75"/>
    </location>
</feature>
<dbReference type="InterPro" id="IPR013901">
    <property type="entry name" value="Anthrone_oxy"/>
</dbReference>
<evidence type="ECO:0000256" key="1">
    <source>
        <dbReference type="SAM" id="Phobius"/>
    </source>
</evidence>
<evidence type="ECO:0000313" key="2">
    <source>
        <dbReference type="EMBL" id="UPL11063.1"/>
    </source>
</evidence>
<protein>
    <submittedName>
        <fullName evidence="2">DUF1772 domain-containing protein</fullName>
    </submittedName>
</protein>
<keyword evidence="1" id="KW-0812">Transmembrane</keyword>
<evidence type="ECO:0000313" key="3">
    <source>
        <dbReference type="Proteomes" id="UP000831467"/>
    </source>
</evidence>
<keyword evidence="3" id="KW-1185">Reference proteome</keyword>
<sequence>MELTDALAAVGLVLLALGGGTFWSFSTGVMPGLGRTDDPTFVASMRAINRAVVNPLFLLPIFLPPVFLVWAGLLALDSARGWLLATGGVVFFLGAVVVTVAGNVPLNNALDGSTTSAATTRAAFERRWNALNGVRSVASVVAIAVAVWALLV</sequence>
<gene>
    <name evidence="2" type="ORF">KV394_08025</name>
</gene>
<dbReference type="Pfam" id="PF08592">
    <property type="entry name" value="Anthrone_oxy"/>
    <property type="match status" value="1"/>
</dbReference>
<name>A0ABY4IHN4_9MICO</name>
<dbReference type="EMBL" id="CP078076">
    <property type="protein sequence ID" value="UPL11063.1"/>
    <property type="molecule type" value="Genomic_DNA"/>
</dbReference>
<feature type="transmembrane region" description="Helical" evidence="1">
    <location>
        <begin position="82"/>
        <end position="102"/>
    </location>
</feature>
<dbReference type="Proteomes" id="UP000831467">
    <property type="component" value="Chromosome"/>
</dbReference>
<keyword evidence="1" id="KW-0472">Membrane</keyword>
<proteinExistence type="predicted"/>
<dbReference type="RefSeq" id="WP_247982758.1">
    <property type="nucleotide sequence ID" value="NZ_CP078076.1"/>
</dbReference>
<organism evidence="2 3">
    <name type="scientific">Microbacterium sufflavum</name>
    <dbReference type="NCBI Taxonomy" id="2851649"/>
    <lineage>
        <taxon>Bacteria</taxon>
        <taxon>Bacillati</taxon>
        <taxon>Actinomycetota</taxon>
        <taxon>Actinomycetes</taxon>
        <taxon>Micrococcales</taxon>
        <taxon>Microbacteriaceae</taxon>
        <taxon>Microbacterium</taxon>
    </lineage>
</organism>
<feature type="transmembrane region" description="Helical" evidence="1">
    <location>
        <begin position="133"/>
        <end position="151"/>
    </location>
</feature>
<reference evidence="2 3" key="1">
    <citation type="submission" date="2021-06" db="EMBL/GenBank/DDBJ databases">
        <title>Genome-based taxonomic framework of Microbacterium strains isolated from marine environment, the description of four new species and reclassification of four preexisting species.</title>
        <authorList>
            <person name="Lee S.D."/>
            <person name="Kim S.-M."/>
            <person name="Byeon Y.-S."/>
            <person name="Yang H.L."/>
            <person name="Kim I.S."/>
        </authorList>
    </citation>
    <scope>NUCLEOTIDE SEQUENCE [LARGE SCALE GENOMIC DNA]</scope>
    <source>
        <strain evidence="2 3">SSW1-51</strain>
    </source>
</reference>